<dbReference type="Proteomes" id="UP000664203">
    <property type="component" value="Unassembled WGS sequence"/>
</dbReference>
<sequence>MLPQLWLLTILVPLALGVPVPRESVTPSVASSGGTSKTDNSGVHMGLNKANAVIYVKGSKTTSDDKGSPSLGGYSAHGTGVIYKESSTFGQGSGTKPASSLSTGTSGGTSGVFSGGAKGDTSRGASVGTSFDGRASKELKEGGSHGDHSEHIGGMKGGKIHEQAESQGSGGTTGSAASTGSESTTDTTGTTTGSESTASGTITGSEGSSSPIDEAGDEDIRRTKMEHLIASKQFDAGGLSLGAGNRLESSR</sequence>
<feature type="region of interest" description="Disordered" evidence="1">
    <location>
        <begin position="24"/>
        <end position="43"/>
    </location>
</feature>
<accession>A0A8H3ESH3</accession>
<feature type="signal peptide" evidence="2">
    <location>
        <begin position="1"/>
        <end position="17"/>
    </location>
</feature>
<proteinExistence type="predicted"/>
<feature type="compositionally biased region" description="Basic and acidic residues" evidence="1">
    <location>
        <begin position="134"/>
        <end position="164"/>
    </location>
</feature>
<comment type="caution">
    <text evidence="3">The sequence shown here is derived from an EMBL/GenBank/DDBJ whole genome shotgun (WGS) entry which is preliminary data.</text>
</comment>
<dbReference type="OrthoDB" id="10443298at2759"/>
<feature type="compositionally biased region" description="Basic and acidic residues" evidence="1">
    <location>
        <begin position="218"/>
        <end position="229"/>
    </location>
</feature>
<feature type="compositionally biased region" description="Low complexity" evidence="1">
    <location>
        <begin position="174"/>
        <end position="210"/>
    </location>
</feature>
<organism evidence="3 4">
    <name type="scientific">Alectoria fallacina</name>
    <dbReference type="NCBI Taxonomy" id="1903189"/>
    <lineage>
        <taxon>Eukaryota</taxon>
        <taxon>Fungi</taxon>
        <taxon>Dikarya</taxon>
        <taxon>Ascomycota</taxon>
        <taxon>Pezizomycotina</taxon>
        <taxon>Lecanoromycetes</taxon>
        <taxon>OSLEUM clade</taxon>
        <taxon>Lecanoromycetidae</taxon>
        <taxon>Lecanorales</taxon>
        <taxon>Lecanorineae</taxon>
        <taxon>Parmeliaceae</taxon>
        <taxon>Alectoria</taxon>
    </lineage>
</organism>
<gene>
    <name evidence="3" type="ORF">ALECFALPRED_007316</name>
</gene>
<protein>
    <submittedName>
        <fullName evidence="3">Uncharacterized protein</fullName>
    </submittedName>
</protein>
<dbReference type="EMBL" id="CAJPDR010000048">
    <property type="protein sequence ID" value="CAF9911412.1"/>
    <property type="molecule type" value="Genomic_DNA"/>
</dbReference>
<evidence type="ECO:0000256" key="1">
    <source>
        <dbReference type="SAM" id="MobiDB-lite"/>
    </source>
</evidence>
<feature type="chain" id="PRO_5034142752" evidence="2">
    <location>
        <begin position="18"/>
        <end position="251"/>
    </location>
</feature>
<keyword evidence="4" id="KW-1185">Reference proteome</keyword>
<evidence type="ECO:0000313" key="4">
    <source>
        <dbReference type="Proteomes" id="UP000664203"/>
    </source>
</evidence>
<feature type="region of interest" description="Disordered" evidence="1">
    <location>
        <begin position="87"/>
        <end position="251"/>
    </location>
</feature>
<feature type="compositionally biased region" description="Polar residues" evidence="1">
    <location>
        <begin position="25"/>
        <end position="41"/>
    </location>
</feature>
<feature type="compositionally biased region" description="Gly residues" evidence="1">
    <location>
        <begin position="105"/>
        <end position="118"/>
    </location>
</feature>
<evidence type="ECO:0000313" key="3">
    <source>
        <dbReference type="EMBL" id="CAF9911412.1"/>
    </source>
</evidence>
<keyword evidence="2" id="KW-0732">Signal</keyword>
<name>A0A8H3ESH3_9LECA</name>
<reference evidence="3" key="1">
    <citation type="submission" date="2021-03" db="EMBL/GenBank/DDBJ databases">
        <authorList>
            <person name="Tagirdzhanova G."/>
        </authorList>
    </citation>
    <scope>NUCLEOTIDE SEQUENCE</scope>
</reference>
<feature type="compositionally biased region" description="Polar residues" evidence="1">
    <location>
        <begin position="87"/>
        <end position="98"/>
    </location>
</feature>
<evidence type="ECO:0000256" key="2">
    <source>
        <dbReference type="SAM" id="SignalP"/>
    </source>
</evidence>
<dbReference type="AlphaFoldDB" id="A0A8H3ESH3"/>